<dbReference type="RefSeq" id="XP_006822795.1">
    <property type="nucleotide sequence ID" value="XM_006822732.1"/>
</dbReference>
<organism evidence="7 8">
    <name type="scientific">Saccoglossus kowalevskii</name>
    <name type="common">Acorn worm</name>
    <dbReference type="NCBI Taxonomy" id="10224"/>
    <lineage>
        <taxon>Eukaryota</taxon>
        <taxon>Metazoa</taxon>
        <taxon>Hemichordata</taxon>
        <taxon>Enteropneusta</taxon>
        <taxon>Harrimaniidae</taxon>
        <taxon>Saccoglossus</taxon>
    </lineage>
</organism>
<sequence>MTVLLTWEPSPEDVVIFFVITGGWGLADGIWQTQLSTILGDLFGEQLEAIFALGKMLQALGFTVTFAYSGLLPVFAKIYILGTVLFVSLLGYVILELRLRGKSQPCGRRAVLEDGYDITQI</sequence>
<keyword evidence="7" id="KW-1185">Reference proteome</keyword>
<dbReference type="InterPro" id="IPR010291">
    <property type="entry name" value="Ion_channel_UNC-93"/>
</dbReference>
<evidence type="ECO:0000256" key="4">
    <source>
        <dbReference type="ARBA" id="ARBA00022989"/>
    </source>
</evidence>
<dbReference type="PANTHER" id="PTHR19444:SF13">
    <property type="entry name" value="PROTEIN UNC-93 HOMOLOG A"/>
    <property type="match status" value="1"/>
</dbReference>
<keyword evidence="4 6" id="KW-1133">Transmembrane helix</keyword>
<evidence type="ECO:0000313" key="8">
    <source>
        <dbReference type="RefSeq" id="XP_006822795.1"/>
    </source>
</evidence>
<evidence type="ECO:0000256" key="3">
    <source>
        <dbReference type="ARBA" id="ARBA00022692"/>
    </source>
</evidence>
<keyword evidence="5 6" id="KW-0472">Membrane</keyword>
<proteinExistence type="inferred from homology"/>
<keyword evidence="3 6" id="KW-0812">Transmembrane</keyword>
<evidence type="ECO:0000313" key="7">
    <source>
        <dbReference type="Proteomes" id="UP000694865"/>
    </source>
</evidence>
<dbReference type="PANTHER" id="PTHR19444">
    <property type="entry name" value="UNC-93 RELATED"/>
    <property type="match status" value="1"/>
</dbReference>
<protein>
    <submittedName>
        <fullName evidence="8">UNC93-like protein-like</fullName>
    </submittedName>
</protein>
<dbReference type="Proteomes" id="UP000694865">
    <property type="component" value="Unplaced"/>
</dbReference>
<reference evidence="8" key="1">
    <citation type="submission" date="2025-08" db="UniProtKB">
        <authorList>
            <consortium name="RefSeq"/>
        </authorList>
    </citation>
    <scope>IDENTIFICATION</scope>
    <source>
        <tissue evidence="8">Testes</tissue>
    </source>
</reference>
<evidence type="ECO:0000256" key="2">
    <source>
        <dbReference type="ARBA" id="ARBA00009172"/>
    </source>
</evidence>
<accession>A0ABM0MS04</accession>
<dbReference type="Pfam" id="PF05978">
    <property type="entry name" value="UNC-93"/>
    <property type="match status" value="1"/>
</dbReference>
<name>A0ABM0MS04_SACKO</name>
<comment type="subcellular location">
    <subcellularLocation>
        <location evidence="1">Membrane</location>
        <topology evidence="1">Multi-pass membrane protein</topology>
    </subcellularLocation>
</comment>
<evidence type="ECO:0000256" key="1">
    <source>
        <dbReference type="ARBA" id="ARBA00004141"/>
    </source>
</evidence>
<feature type="transmembrane region" description="Helical" evidence="6">
    <location>
        <begin position="78"/>
        <end position="95"/>
    </location>
</feature>
<evidence type="ECO:0000256" key="5">
    <source>
        <dbReference type="ARBA" id="ARBA00023136"/>
    </source>
</evidence>
<dbReference type="GeneID" id="100377695"/>
<gene>
    <name evidence="8" type="primary">LOC100377695</name>
</gene>
<dbReference type="InterPro" id="IPR051951">
    <property type="entry name" value="UNC-93_regulatory"/>
</dbReference>
<comment type="similarity">
    <text evidence="2">Belongs to the unc-93 family.</text>
</comment>
<evidence type="ECO:0000256" key="6">
    <source>
        <dbReference type="SAM" id="Phobius"/>
    </source>
</evidence>